<sequence>RKYLRGIGWRHGVLPCRSRTIAYSEVDDPLPRPPTKEFENRAAMNTISQFPDLFHVNQVINADHLEALLQRHPNRPFMKSVLIGLREGFWP</sequence>
<proteinExistence type="predicted"/>
<feature type="non-terminal residue" evidence="1">
    <location>
        <position position="1"/>
    </location>
</feature>
<evidence type="ECO:0000313" key="2">
    <source>
        <dbReference type="Proteomes" id="UP000053593"/>
    </source>
</evidence>
<organism evidence="1 2">
    <name type="scientific">Collybiopsis luxurians FD-317 M1</name>
    <dbReference type="NCBI Taxonomy" id="944289"/>
    <lineage>
        <taxon>Eukaryota</taxon>
        <taxon>Fungi</taxon>
        <taxon>Dikarya</taxon>
        <taxon>Basidiomycota</taxon>
        <taxon>Agaricomycotina</taxon>
        <taxon>Agaricomycetes</taxon>
        <taxon>Agaricomycetidae</taxon>
        <taxon>Agaricales</taxon>
        <taxon>Marasmiineae</taxon>
        <taxon>Omphalotaceae</taxon>
        <taxon>Collybiopsis</taxon>
        <taxon>Collybiopsis luxurians</taxon>
    </lineage>
</organism>
<protein>
    <submittedName>
        <fullName evidence="1">Uncharacterized protein</fullName>
    </submittedName>
</protein>
<dbReference type="HOGENOM" id="CLU_165631_0_0_1"/>
<evidence type="ECO:0000313" key="1">
    <source>
        <dbReference type="EMBL" id="KIK53143.1"/>
    </source>
</evidence>
<dbReference type="OrthoDB" id="3254233at2759"/>
<keyword evidence="2" id="KW-1185">Reference proteome</keyword>
<dbReference type="Proteomes" id="UP000053593">
    <property type="component" value="Unassembled WGS sequence"/>
</dbReference>
<name>A0A0D0CDU9_9AGAR</name>
<feature type="non-terminal residue" evidence="1">
    <location>
        <position position="91"/>
    </location>
</feature>
<gene>
    <name evidence="1" type="ORF">GYMLUDRAFT_145463</name>
</gene>
<reference evidence="1 2" key="1">
    <citation type="submission" date="2014-04" db="EMBL/GenBank/DDBJ databases">
        <title>Evolutionary Origins and Diversification of the Mycorrhizal Mutualists.</title>
        <authorList>
            <consortium name="DOE Joint Genome Institute"/>
            <consortium name="Mycorrhizal Genomics Consortium"/>
            <person name="Kohler A."/>
            <person name="Kuo A."/>
            <person name="Nagy L.G."/>
            <person name="Floudas D."/>
            <person name="Copeland A."/>
            <person name="Barry K.W."/>
            <person name="Cichocki N."/>
            <person name="Veneault-Fourrey C."/>
            <person name="LaButti K."/>
            <person name="Lindquist E.A."/>
            <person name="Lipzen A."/>
            <person name="Lundell T."/>
            <person name="Morin E."/>
            <person name="Murat C."/>
            <person name="Riley R."/>
            <person name="Ohm R."/>
            <person name="Sun H."/>
            <person name="Tunlid A."/>
            <person name="Henrissat B."/>
            <person name="Grigoriev I.V."/>
            <person name="Hibbett D.S."/>
            <person name="Martin F."/>
        </authorList>
    </citation>
    <scope>NUCLEOTIDE SEQUENCE [LARGE SCALE GENOMIC DNA]</scope>
    <source>
        <strain evidence="1 2">FD-317 M1</strain>
    </source>
</reference>
<dbReference type="AlphaFoldDB" id="A0A0D0CDU9"/>
<dbReference type="EMBL" id="KN834832">
    <property type="protein sequence ID" value="KIK53143.1"/>
    <property type="molecule type" value="Genomic_DNA"/>
</dbReference>
<accession>A0A0D0CDU9</accession>